<dbReference type="CDD" id="cd01887">
    <property type="entry name" value="IF2_eIF5B"/>
    <property type="match status" value="1"/>
</dbReference>
<dbReference type="InterPro" id="IPR009000">
    <property type="entry name" value="Transl_B-barrel_sf"/>
</dbReference>
<dbReference type="InterPro" id="IPR005225">
    <property type="entry name" value="Small_GTP-bd"/>
</dbReference>
<feature type="compositionally biased region" description="Basic and acidic residues" evidence="10">
    <location>
        <begin position="377"/>
        <end position="387"/>
    </location>
</feature>
<evidence type="ECO:0000256" key="7">
    <source>
        <dbReference type="ARBA" id="ARBA00023134"/>
    </source>
</evidence>
<dbReference type="InterPro" id="IPR036925">
    <property type="entry name" value="TIF_IF2_dom3_sf"/>
</dbReference>
<dbReference type="PROSITE" id="PS51722">
    <property type="entry name" value="G_TR_2"/>
    <property type="match status" value="1"/>
</dbReference>
<dbReference type="Gene3D" id="3.40.50.10050">
    <property type="entry name" value="Translation initiation factor IF- 2, domain 3"/>
    <property type="match status" value="1"/>
</dbReference>
<feature type="compositionally biased region" description="Low complexity" evidence="10">
    <location>
        <begin position="291"/>
        <end position="301"/>
    </location>
</feature>
<feature type="compositionally biased region" description="Gly residues" evidence="10">
    <location>
        <begin position="359"/>
        <end position="371"/>
    </location>
</feature>
<dbReference type="CDD" id="cd03692">
    <property type="entry name" value="mtIF2_IVc"/>
    <property type="match status" value="1"/>
</dbReference>
<dbReference type="SUPFAM" id="SSF50447">
    <property type="entry name" value="Translation proteins"/>
    <property type="match status" value="2"/>
</dbReference>
<evidence type="ECO:0000313" key="13">
    <source>
        <dbReference type="Proteomes" id="UP001180487"/>
    </source>
</evidence>
<gene>
    <name evidence="8" type="primary">infB</name>
    <name evidence="12" type="ORF">J2X19_001585</name>
</gene>
<keyword evidence="5 8" id="KW-0547">Nucleotide-binding</keyword>
<dbReference type="InterPro" id="IPR013575">
    <property type="entry name" value="IF2_assoc_dom_bac"/>
</dbReference>
<keyword evidence="13" id="KW-1185">Reference proteome</keyword>
<keyword evidence="7 8" id="KW-0342">GTP-binding</keyword>
<feature type="region of interest" description="G-domain" evidence="8">
    <location>
        <begin position="483"/>
        <end position="631"/>
    </location>
</feature>
<evidence type="ECO:0000256" key="10">
    <source>
        <dbReference type="SAM" id="MobiDB-lite"/>
    </source>
</evidence>
<feature type="domain" description="Tr-type G" evidence="11">
    <location>
        <begin position="480"/>
        <end position="649"/>
    </location>
</feature>
<dbReference type="InterPro" id="IPR000178">
    <property type="entry name" value="TF_IF2_bacterial-like"/>
</dbReference>
<feature type="compositionally biased region" description="Basic and acidic residues" evidence="10">
    <location>
        <begin position="155"/>
        <end position="169"/>
    </location>
</feature>
<dbReference type="Gene3D" id="3.30.56.50">
    <property type="entry name" value="Putative DNA-binding domain, N-terminal subdomain of bacterial translation initiation factor IF2"/>
    <property type="match status" value="1"/>
</dbReference>
<dbReference type="NCBIfam" id="TIGR00231">
    <property type="entry name" value="small_GTP"/>
    <property type="match status" value="1"/>
</dbReference>
<dbReference type="PANTHER" id="PTHR43381:SF5">
    <property type="entry name" value="TR-TYPE G DOMAIN-CONTAINING PROTEIN"/>
    <property type="match status" value="1"/>
</dbReference>
<comment type="caution">
    <text evidence="12">The sequence shown here is derived from an EMBL/GenBank/DDBJ whole genome shotgun (WGS) entry which is preliminary data.</text>
</comment>
<dbReference type="SUPFAM" id="SSF52156">
    <property type="entry name" value="Initiation factor IF2/eIF5b, domain 3"/>
    <property type="match status" value="1"/>
</dbReference>
<dbReference type="Gene3D" id="3.40.50.300">
    <property type="entry name" value="P-loop containing nucleotide triphosphate hydrolases"/>
    <property type="match status" value="1"/>
</dbReference>
<dbReference type="CDD" id="cd03702">
    <property type="entry name" value="IF2_mtIF2_II"/>
    <property type="match status" value="1"/>
</dbReference>
<evidence type="ECO:0000256" key="2">
    <source>
        <dbReference type="ARBA" id="ARBA00020675"/>
    </source>
</evidence>
<keyword evidence="3 8" id="KW-0963">Cytoplasm</keyword>
<comment type="similarity">
    <text evidence="1 8 9">Belongs to the TRAFAC class translation factor GTPase superfamily. Classic translation factor GTPase family. IF-2 subfamily.</text>
</comment>
<accession>A0ABU2C6H4</accession>
<sequence>MSTTTVAEFAAELKKSPDTLLEQLRGAGVAKAAVSDVLSESDKQRLLGYLQASHGTATLERKKITLVKKSTSEIKQADSTGRARTIQVEVRKKRTFIKREDELDVPAEAVAVPEQEVEVPVSNAAEEAELARREEEARRQVELMRRQEEELIEKRRQREEQEARDRVAAEKAAAASEAAERAQAEQQKAAVPAPPLSAVGQNINAAADAAALAKVQAEAAAVQAKAQADADARAKVAAESKARADEEAARVVDLGDRRRKAEAEAAAIRLMMSTPKKVLVAKKPEEPKPAAKPAVADAAKAGMKGTLHKPAAGTAPAKPAANAPATPGTGTGKEVKSAKLSSSWADPAKKKPLPTRGDSSGGVGRGNWRGGPRGRRGSNDRDQRDDNMSQAPVEARTIEVHVPETITVAELAHKMAVKASEVIKHLMKLGQMVSINQPLDQDTAMIVVEEMGHKAVVAALDDPEAFTAEEVQQQESESLPRAPVVTVMGHVDHGKTSLLDYIRRAKVASGEAGGITQHIGAYHVETARGVVSFLDTPGHEAFTAMRARGAQATDIVILVVAADDGVMPQTKEAIKHAKAAGVPIVVAINKIDKPDSNPERVKNELVIEDVIPEDFGGSSPFVSVSAKTGQGIDELLEQVLLQAEVLELKAPVDAMAKGLVIEARLDKGKGPVATVLVQSGTLKTGDIVLAGSTYGRVRAMLDENGKPSKSAGPSIPVEIQGLTEVPQAGDEFMVLLDERRAREIATYRAGKFRNTKLAKLQAAKLETMFTDITAGEVKMLPIIVKADVQGSQEALAQSLLKLSTDEVKVQMVYAAVGGISESDVNLAIASKAIVIGFNVRADAGARKLAENNAVDLKYYNIIYDAVDELKAAMAGMLAPEQREEVIGMAEIRTVFVASKIGTVAGCMVTNGSVNRSARFRLLRENIVIYTGEIDSLKRVKDDVREVREGFECGIKLKNYNDIAVGDQLEFFEIKEIARTL</sequence>
<dbReference type="InterPro" id="IPR000795">
    <property type="entry name" value="T_Tr_GTP-bd_dom"/>
</dbReference>
<proteinExistence type="inferred from homology"/>
<evidence type="ECO:0000256" key="6">
    <source>
        <dbReference type="ARBA" id="ARBA00022917"/>
    </source>
</evidence>
<dbReference type="Pfam" id="PF08364">
    <property type="entry name" value="IF2_assoc"/>
    <property type="match status" value="1"/>
</dbReference>
<reference evidence="12 13" key="1">
    <citation type="submission" date="2023-07" db="EMBL/GenBank/DDBJ databases">
        <title>Sorghum-associated microbial communities from plants grown in Nebraska, USA.</title>
        <authorList>
            <person name="Schachtman D."/>
        </authorList>
    </citation>
    <scope>NUCLEOTIDE SEQUENCE [LARGE SCALE GENOMIC DNA]</scope>
    <source>
        <strain evidence="12 13">BE313</strain>
    </source>
</reference>
<dbReference type="SUPFAM" id="SSF52540">
    <property type="entry name" value="P-loop containing nucleoside triphosphate hydrolases"/>
    <property type="match status" value="1"/>
</dbReference>
<name>A0ABU2C6H4_9BURK</name>
<dbReference type="Proteomes" id="UP001180487">
    <property type="component" value="Unassembled WGS sequence"/>
</dbReference>
<dbReference type="PROSITE" id="PS01176">
    <property type="entry name" value="IF2"/>
    <property type="match status" value="1"/>
</dbReference>
<dbReference type="Pfam" id="PF22042">
    <property type="entry name" value="EF-G_D2"/>
    <property type="match status" value="1"/>
</dbReference>
<dbReference type="Pfam" id="PF11987">
    <property type="entry name" value="IF-2"/>
    <property type="match status" value="1"/>
</dbReference>
<evidence type="ECO:0000256" key="4">
    <source>
        <dbReference type="ARBA" id="ARBA00022540"/>
    </source>
</evidence>
<evidence type="ECO:0000256" key="5">
    <source>
        <dbReference type="ARBA" id="ARBA00022741"/>
    </source>
</evidence>
<dbReference type="EMBL" id="JAVDXT010000001">
    <property type="protein sequence ID" value="MDR7376927.1"/>
    <property type="molecule type" value="Genomic_DNA"/>
</dbReference>
<evidence type="ECO:0000256" key="3">
    <source>
        <dbReference type="ARBA" id="ARBA00022490"/>
    </source>
</evidence>
<organism evidence="12 13">
    <name type="scientific">Rhodoferax ferrireducens</name>
    <dbReference type="NCBI Taxonomy" id="192843"/>
    <lineage>
        <taxon>Bacteria</taxon>
        <taxon>Pseudomonadati</taxon>
        <taxon>Pseudomonadota</taxon>
        <taxon>Betaproteobacteria</taxon>
        <taxon>Burkholderiales</taxon>
        <taxon>Comamonadaceae</taxon>
        <taxon>Rhodoferax</taxon>
    </lineage>
</organism>
<dbReference type="InterPro" id="IPR015760">
    <property type="entry name" value="TIF_IF2"/>
</dbReference>
<feature type="compositionally biased region" description="Low complexity" evidence="10">
    <location>
        <begin position="309"/>
        <end position="328"/>
    </location>
</feature>
<dbReference type="RefSeq" id="WP_310372230.1">
    <property type="nucleotide sequence ID" value="NZ_JAVDXT010000001.1"/>
</dbReference>
<dbReference type="InterPro" id="IPR009061">
    <property type="entry name" value="DNA-bd_dom_put_sf"/>
</dbReference>
<dbReference type="InterPro" id="IPR006847">
    <property type="entry name" value="IF2_N"/>
</dbReference>
<protein>
    <recommendedName>
        <fullName evidence="2 8">Translation initiation factor IF-2</fullName>
    </recommendedName>
</protein>
<comment type="function">
    <text evidence="8 9">One of the essential components for the initiation of protein synthesis. Protects formylmethionyl-tRNA from spontaneous hydrolysis and promotes its binding to the 30S ribosomal subunits. Also involved in the hydrolysis of GTP during the formation of the 70S ribosomal complex.</text>
</comment>
<dbReference type="HAMAP" id="MF_00100_B">
    <property type="entry name" value="IF_2_B"/>
    <property type="match status" value="1"/>
</dbReference>
<feature type="binding site" evidence="8">
    <location>
        <begin position="489"/>
        <end position="496"/>
    </location>
    <ligand>
        <name>GTP</name>
        <dbReference type="ChEBI" id="CHEBI:37565"/>
    </ligand>
</feature>
<dbReference type="Pfam" id="PF04760">
    <property type="entry name" value="IF2_N"/>
    <property type="match status" value="2"/>
</dbReference>
<keyword evidence="6 8" id="KW-0648">Protein biosynthesis</keyword>
<dbReference type="InterPro" id="IPR027417">
    <property type="entry name" value="P-loop_NTPase"/>
</dbReference>
<dbReference type="GO" id="GO:0003743">
    <property type="term" value="F:translation initiation factor activity"/>
    <property type="evidence" value="ECO:0007669"/>
    <property type="project" value="UniProtKB-KW"/>
</dbReference>
<dbReference type="Gene3D" id="2.40.30.10">
    <property type="entry name" value="Translation factors"/>
    <property type="match status" value="2"/>
</dbReference>
<dbReference type="InterPro" id="IPR023115">
    <property type="entry name" value="TIF_IF2_dom3"/>
</dbReference>
<keyword evidence="4 8" id="KW-0396">Initiation factor</keyword>
<evidence type="ECO:0000256" key="1">
    <source>
        <dbReference type="ARBA" id="ARBA00007733"/>
    </source>
</evidence>
<feature type="binding site" evidence="8">
    <location>
        <begin position="535"/>
        <end position="539"/>
    </location>
    <ligand>
        <name>GTP</name>
        <dbReference type="ChEBI" id="CHEBI:37565"/>
    </ligand>
</feature>
<dbReference type="SUPFAM" id="SSF46955">
    <property type="entry name" value="Putative DNA-binding domain"/>
    <property type="match status" value="1"/>
</dbReference>
<evidence type="ECO:0000259" key="11">
    <source>
        <dbReference type="PROSITE" id="PS51722"/>
    </source>
</evidence>
<evidence type="ECO:0000256" key="9">
    <source>
        <dbReference type="RuleBase" id="RU000644"/>
    </source>
</evidence>
<feature type="region of interest" description="Disordered" evidence="10">
    <location>
        <begin position="155"/>
        <end position="189"/>
    </location>
</feature>
<dbReference type="NCBIfam" id="TIGR00487">
    <property type="entry name" value="IF-2"/>
    <property type="match status" value="1"/>
</dbReference>
<feature type="region of interest" description="Disordered" evidence="10">
    <location>
        <begin position="280"/>
        <end position="396"/>
    </location>
</feature>
<dbReference type="Pfam" id="PF00009">
    <property type="entry name" value="GTP_EFTU"/>
    <property type="match status" value="1"/>
</dbReference>
<dbReference type="InterPro" id="IPR053905">
    <property type="entry name" value="EF-G-like_DII"/>
</dbReference>
<dbReference type="InterPro" id="IPR044145">
    <property type="entry name" value="IF2_II"/>
</dbReference>
<evidence type="ECO:0000313" key="12">
    <source>
        <dbReference type="EMBL" id="MDR7376927.1"/>
    </source>
</evidence>
<comment type="subcellular location">
    <subcellularLocation>
        <location evidence="8">Cytoplasm</location>
    </subcellularLocation>
</comment>
<feature type="binding site" evidence="8">
    <location>
        <begin position="589"/>
        <end position="592"/>
    </location>
    <ligand>
        <name>GTP</name>
        <dbReference type="ChEBI" id="CHEBI:37565"/>
    </ligand>
</feature>
<dbReference type="PANTHER" id="PTHR43381">
    <property type="entry name" value="TRANSLATION INITIATION FACTOR IF-2-RELATED"/>
    <property type="match status" value="1"/>
</dbReference>
<evidence type="ECO:0000256" key="8">
    <source>
        <dbReference type="HAMAP-Rule" id="MF_00100"/>
    </source>
</evidence>